<feature type="compositionally biased region" description="Polar residues" evidence="14">
    <location>
        <begin position="12"/>
        <end position="22"/>
    </location>
</feature>
<feature type="domain" description="G-protein coupled receptors family 1 profile" evidence="16">
    <location>
        <begin position="141"/>
        <end position="390"/>
    </location>
</feature>
<feature type="transmembrane region" description="Helical" evidence="15">
    <location>
        <begin position="300"/>
        <end position="321"/>
    </location>
</feature>
<evidence type="ECO:0000256" key="4">
    <source>
        <dbReference type="ARBA" id="ARBA00022692"/>
    </source>
</evidence>
<dbReference type="PROSITE" id="PS00237">
    <property type="entry name" value="G_PROTEIN_RECEP_F1_1"/>
    <property type="match status" value="1"/>
</dbReference>
<keyword evidence="6 15" id="KW-1133">Transmembrane helix</keyword>
<dbReference type="GO" id="GO:0004984">
    <property type="term" value="F:olfactory receptor activity"/>
    <property type="evidence" value="ECO:0007669"/>
    <property type="project" value="InterPro"/>
</dbReference>
<feature type="compositionally biased region" description="Basic and acidic residues" evidence="14">
    <location>
        <begin position="23"/>
        <end position="32"/>
    </location>
</feature>
<dbReference type="InterPro" id="IPR000276">
    <property type="entry name" value="GPCR_Rhodpsn"/>
</dbReference>
<keyword evidence="10 13" id="KW-0675">Receptor</keyword>
<dbReference type="Pfam" id="PF13853">
    <property type="entry name" value="7tm_4"/>
    <property type="match status" value="1"/>
</dbReference>
<dbReference type="InterPro" id="IPR050939">
    <property type="entry name" value="Olfactory_GPCR1"/>
</dbReference>
<evidence type="ECO:0000259" key="16">
    <source>
        <dbReference type="PROSITE" id="PS50262"/>
    </source>
</evidence>
<dbReference type="GO" id="GO:0005886">
    <property type="term" value="C:plasma membrane"/>
    <property type="evidence" value="ECO:0007669"/>
    <property type="project" value="UniProtKB-SubCell"/>
</dbReference>
<keyword evidence="2" id="KW-1003">Cell membrane</keyword>
<keyword evidence="8 15" id="KW-0472">Membrane</keyword>
<evidence type="ECO:0000256" key="9">
    <source>
        <dbReference type="ARBA" id="ARBA00023157"/>
    </source>
</evidence>
<dbReference type="PANTHER" id="PTHR24242">
    <property type="entry name" value="G-PROTEIN COUPLED RECEPTOR"/>
    <property type="match status" value="1"/>
</dbReference>
<dbReference type="Proteomes" id="UP000710432">
    <property type="component" value="Unassembled WGS sequence"/>
</dbReference>
<comment type="similarity">
    <text evidence="13">Belongs to the G-protein coupled receptor 1 family.</text>
</comment>
<evidence type="ECO:0000256" key="12">
    <source>
        <dbReference type="ARBA" id="ARBA00023224"/>
    </source>
</evidence>
<keyword evidence="11" id="KW-0325">Glycoprotein</keyword>
<feature type="transmembrane region" description="Helical" evidence="15">
    <location>
        <begin position="238"/>
        <end position="258"/>
    </location>
</feature>
<dbReference type="AlphaFoldDB" id="A0A8J6G5I3"/>
<evidence type="ECO:0000256" key="10">
    <source>
        <dbReference type="ARBA" id="ARBA00023170"/>
    </source>
</evidence>
<keyword evidence="12 13" id="KW-0807">Transducer</keyword>
<evidence type="ECO:0000256" key="5">
    <source>
        <dbReference type="ARBA" id="ARBA00022725"/>
    </source>
</evidence>
<feature type="transmembrane region" description="Helical" evidence="15">
    <location>
        <begin position="373"/>
        <end position="392"/>
    </location>
</feature>
<gene>
    <name evidence="17" type="ORF">LTLLF_172315</name>
</gene>
<feature type="transmembrane region" description="Helical" evidence="15">
    <location>
        <begin position="160"/>
        <end position="179"/>
    </location>
</feature>
<dbReference type="InterPro" id="IPR017452">
    <property type="entry name" value="GPCR_Rhodpsn_7TM"/>
</dbReference>
<evidence type="ECO:0000256" key="6">
    <source>
        <dbReference type="ARBA" id="ARBA00022989"/>
    </source>
</evidence>
<evidence type="ECO:0000256" key="2">
    <source>
        <dbReference type="ARBA" id="ARBA00022475"/>
    </source>
</evidence>
<evidence type="ECO:0000256" key="13">
    <source>
        <dbReference type="RuleBase" id="RU000688"/>
    </source>
</evidence>
<keyword evidence="3" id="KW-0716">Sensory transduction</keyword>
<dbReference type="CDD" id="cd15911">
    <property type="entry name" value="7tmA_OR11A-like"/>
    <property type="match status" value="1"/>
</dbReference>
<dbReference type="SUPFAM" id="SSF81321">
    <property type="entry name" value="Family A G protein-coupled receptor-like"/>
    <property type="match status" value="1"/>
</dbReference>
<keyword evidence="5" id="KW-0552">Olfaction</keyword>
<dbReference type="PRINTS" id="PR00237">
    <property type="entry name" value="GPCRRHODOPSN"/>
</dbReference>
<dbReference type="PRINTS" id="PR00245">
    <property type="entry name" value="OLFACTORYR"/>
</dbReference>
<comment type="caution">
    <text evidence="17">The sequence shown here is derived from an EMBL/GenBank/DDBJ whole genome shotgun (WGS) entry which is preliminary data.</text>
</comment>
<reference evidence="17" key="1">
    <citation type="submission" date="2020-03" db="EMBL/GenBank/DDBJ databases">
        <title>Studies in the Genomics of Life Span.</title>
        <authorList>
            <person name="Glass D."/>
        </authorList>
    </citation>
    <scope>NUCLEOTIDE SEQUENCE</scope>
    <source>
        <strain evidence="17">LTLLF</strain>
        <tissue evidence="17">Muscle</tissue>
    </source>
</reference>
<name>A0A8J6G5I3_MICOH</name>
<organism evidence="17 18">
    <name type="scientific">Microtus ochrogaster</name>
    <name type="common">Prairie vole</name>
    <dbReference type="NCBI Taxonomy" id="79684"/>
    <lineage>
        <taxon>Eukaryota</taxon>
        <taxon>Metazoa</taxon>
        <taxon>Chordata</taxon>
        <taxon>Craniata</taxon>
        <taxon>Vertebrata</taxon>
        <taxon>Euteleostomi</taxon>
        <taxon>Mammalia</taxon>
        <taxon>Eutheria</taxon>
        <taxon>Euarchontoglires</taxon>
        <taxon>Glires</taxon>
        <taxon>Rodentia</taxon>
        <taxon>Myomorpha</taxon>
        <taxon>Muroidea</taxon>
        <taxon>Cricetidae</taxon>
        <taxon>Arvicolinae</taxon>
        <taxon>Microtus</taxon>
    </lineage>
</organism>
<protein>
    <submittedName>
        <fullName evidence="17">Olfactory receptor 11A1</fullName>
    </submittedName>
</protein>
<comment type="subcellular location">
    <subcellularLocation>
        <location evidence="1">Cell membrane</location>
        <topology evidence="1">Multi-pass membrane protein</topology>
    </subcellularLocation>
</comment>
<dbReference type="PROSITE" id="PS50262">
    <property type="entry name" value="G_PROTEIN_RECEP_F1_2"/>
    <property type="match status" value="1"/>
</dbReference>
<accession>A0A8J6G5I3</accession>
<evidence type="ECO:0000256" key="1">
    <source>
        <dbReference type="ARBA" id="ARBA00004651"/>
    </source>
</evidence>
<evidence type="ECO:0000256" key="7">
    <source>
        <dbReference type="ARBA" id="ARBA00023040"/>
    </source>
</evidence>
<dbReference type="FunFam" id="1.20.1070.10:FF:000010">
    <property type="entry name" value="Olfactory receptor"/>
    <property type="match status" value="1"/>
</dbReference>
<sequence>MKGDRDRDPIWSTGQKSQGPNQEQKDREHEQGTQDGEGCTHTLRQWACFIGNSQKPAGLGLKNPGIKQDSLNIADNEDYRELKNNGNGFLILLHILSLNLLDMGNVTMVKEFLLLGFGSFHGLQFFLFGTFLGIYVMTLLGNILILTVTSIDRSLQTPMYFFLSNFSFLEIWYTTSIAPKMLKTLLSGQEAISFAGCVAQFYFFGSMAVAECFLLAAMSYDRYLAICSPLQYPSLMSLHTCILFAGGSWLGGFITPVVTVTMTFQLQFCASNEIDHFFCDLAPVLKLACSDPEEVEKATFLMASFVTMVPFLLTVASYINIVDAVLRIPSAAGKQKAFSTCSSHLIVVTLYYGTLGTVYAIPAATQATALNKVFSLLYTVVTPMVNPIVYSLRNKEVKRAAQRLLSQWKRAVKT</sequence>
<feature type="transmembrane region" description="Helical" evidence="15">
    <location>
        <begin position="342"/>
        <end position="361"/>
    </location>
</feature>
<keyword evidence="7 13" id="KW-0297">G-protein coupled receptor</keyword>
<feature type="transmembrane region" description="Helical" evidence="15">
    <location>
        <begin position="126"/>
        <end position="148"/>
    </location>
</feature>
<dbReference type="GO" id="GO:0004930">
    <property type="term" value="F:G protein-coupled receptor activity"/>
    <property type="evidence" value="ECO:0007669"/>
    <property type="project" value="UniProtKB-KW"/>
</dbReference>
<dbReference type="Gene3D" id="1.20.1070.10">
    <property type="entry name" value="Rhodopsin 7-helix transmembrane proteins"/>
    <property type="match status" value="1"/>
</dbReference>
<feature type="transmembrane region" description="Helical" evidence="15">
    <location>
        <begin position="89"/>
        <end position="106"/>
    </location>
</feature>
<evidence type="ECO:0000313" key="17">
    <source>
        <dbReference type="EMBL" id="KAH0506591.1"/>
    </source>
</evidence>
<dbReference type="PANTHER" id="PTHR24242:SF366">
    <property type="entry name" value="OLFACTORY RECEPTOR"/>
    <property type="match status" value="1"/>
</dbReference>
<evidence type="ECO:0000256" key="8">
    <source>
        <dbReference type="ARBA" id="ARBA00023136"/>
    </source>
</evidence>
<evidence type="ECO:0000256" key="14">
    <source>
        <dbReference type="SAM" id="MobiDB-lite"/>
    </source>
</evidence>
<feature type="region of interest" description="Disordered" evidence="14">
    <location>
        <begin position="1"/>
        <end position="37"/>
    </location>
</feature>
<dbReference type="InterPro" id="IPR000725">
    <property type="entry name" value="Olfact_rcpt"/>
</dbReference>
<evidence type="ECO:0000256" key="3">
    <source>
        <dbReference type="ARBA" id="ARBA00022606"/>
    </source>
</evidence>
<feature type="transmembrane region" description="Helical" evidence="15">
    <location>
        <begin position="191"/>
        <end position="217"/>
    </location>
</feature>
<dbReference type="EMBL" id="JAATJU010024020">
    <property type="protein sequence ID" value="KAH0506591.1"/>
    <property type="molecule type" value="Genomic_DNA"/>
</dbReference>
<evidence type="ECO:0000313" key="18">
    <source>
        <dbReference type="Proteomes" id="UP000710432"/>
    </source>
</evidence>
<keyword evidence="4 13" id="KW-0812">Transmembrane</keyword>
<evidence type="ECO:0000256" key="11">
    <source>
        <dbReference type="ARBA" id="ARBA00023180"/>
    </source>
</evidence>
<evidence type="ECO:0000256" key="15">
    <source>
        <dbReference type="SAM" id="Phobius"/>
    </source>
</evidence>
<keyword evidence="9" id="KW-1015">Disulfide bond</keyword>
<proteinExistence type="inferred from homology"/>